<sequence length="43" mass="4717">MVVNSNKAFVSQATSMLLTSFQNKQYTSETVISLRVAATVSYT</sequence>
<gene>
    <name evidence="1" type="ORF">BFJ69_g4016</name>
</gene>
<dbReference type="AlphaFoldDB" id="A0A420NKT5"/>
<comment type="caution">
    <text evidence="1">The sequence shown here is derived from an EMBL/GenBank/DDBJ whole genome shotgun (WGS) entry which is preliminary data.</text>
</comment>
<proteinExistence type="predicted"/>
<evidence type="ECO:0000313" key="2">
    <source>
        <dbReference type="Proteomes" id="UP000285084"/>
    </source>
</evidence>
<accession>A0A420NKT5</accession>
<organism evidence="1 2">
    <name type="scientific">Fusarium oxysporum</name>
    <name type="common">Fusarium vascular wilt</name>
    <dbReference type="NCBI Taxonomy" id="5507"/>
    <lineage>
        <taxon>Eukaryota</taxon>
        <taxon>Fungi</taxon>
        <taxon>Dikarya</taxon>
        <taxon>Ascomycota</taxon>
        <taxon>Pezizomycotina</taxon>
        <taxon>Sordariomycetes</taxon>
        <taxon>Hypocreomycetidae</taxon>
        <taxon>Hypocreales</taxon>
        <taxon>Nectriaceae</taxon>
        <taxon>Fusarium</taxon>
        <taxon>Fusarium oxysporum species complex</taxon>
    </lineage>
</organism>
<protein>
    <submittedName>
        <fullName evidence="1">Uncharacterized protein</fullName>
    </submittedName>
</protein>
<dbReference type="Proteomes" id="UP000285084">
    <property type="component" value="Unassembled WGS sequence"/>
</dbReference>
<reference evidence="1 2" key="1">
    <citation type="journal article" date="2018" name="Sci. Rep.">
        <title>Characterisation of pathogen-specific regions and novel effector candidates in Fusarium oxysporum f. sp. cepae.</title>
        <authorList>
            <person name="Armitage A.D."/>
            <person name="Taylor A."/>
            <person name="Sobczyk M.K."/>
            <person name="Baxter L."/>
            <person name="Greenfield B.P."/>
            <person name="Bates H.J."/>
            <person name="Wilson F."/>
            <person name="Jackson A.C."/>
            <person name="Ott S."/>
            <person name="Harrison R.J."/>
            <person name="Clarkson J.P."/>
        </authorList>
    </citation>
    <scope>NUCLEOTIDE SEQUENCE [LARGE SCALE GENOMIC DNA]</scope>
    <source>
        <strain evidence="1 2">Fo_A13</strain>
    </source>
</reference>
<name>A0A420NKT5_FUSOX</name>
<evidence type="ECO:0000313" key="1">
    <source>
        <dbReference type="EMBL" id="RKK80801.1"/>
    </source>
</evidence>
<dbReference type="EMBL" id="MRCX01000025">
    <property type="protein sequence ID" value="RKK80801.1"/>
    <property type="molecule type" value="Genomic_DNA"/>
</dbReference>